<dbReference type="GO" id="GO:0006950">
    <property type="term" value="P:response to stress"/>
    <property type="evidence" value="ECO:0007669"/>
    <property type="project" value="TreeGrafter"/>
</dbReference>
<evidence type="ECO:0000313" key="3">
    <source>
        <dbReference type="Proteomes" id="UP000032749"/>
    </source>
</evidence>
<dbReference type="SUPFAM" id="SSF46785">
    <property type="entry name" value="Winged helix' DNA-binding domain"/>
    <property type="match status" value="1"/>
</dbReference>
<keyword evidence="3" id="KW-1185">Reference proteome</keyword>
<dbReference type="Gene3D" id="1.10.10.10">
    <property type="entry name" value="Winged helix-like DNA-binding domain superfamily/Winged helix DNA-binding domain"/>
    <property type="match status" value="1"/>
</dbReference>
<dbReference type="PANTHER" id="PTHR33164">
    <property type="entry name" value="TRANSCRIPTIONAL REGULATOR, MARR FAMILY"/>
    <property type="match status" value="1"/>
</dbReference>
<organism evidence="2 3">
    <name type="scientific">Oleispira antarctica RB-8</name>
    <dbReference type="NCBI Taxonomy" id="698738"/>
    <lineage>
        <taxon>Bacteria</taxon>
        <taxon>Pseudomonadati</taxon>
        <taxon>Pseudomonadota</taxon>
        <taxon>Gammaproteobacteria</taxon>
        <taxon>Oceanospirillales</taxon>
        <taxon>Oceanospirillaceae</taxon>
        <taxon>Oleispira</taxon>
    </lineage>
</organism>
<name>R4YPR7_OLEAN</name>
<proteinExistence type="predicted"/>
<feature type="domain" description="HTH marR-type" evidence="1">
    <location>
        <begin position="5"/>
        <end position="138"/>
    </location>
</feature>
<protein>
    <submittedName>
        <fullName evidence="2">Transcriptional regulator, MarR family</fullName>
    </submittedName>
</protein>
<dbReference type="Pfam" id="PF12802">
    <property type="entry name" value="MarR_2"/>
    <property type="match status" value="1"/>
</dbReference>
<dbReference type="STRING" id="698738.OLEAN_C10770"/>
<dbReference type="EMBL" id="FO203512">
    <property type="protein sequence ID" value="CCK75253.1"/>
    <property type="molecule type" value="Genomic_DNA"/>
</dbReference>
<dbReference type="AlphaFoldDB" id="R4YPR7"/>
<evidence type="ECO:0000313" key="2">
    <source>
        <dbReference type="EMBL" id="CCK75253.1"/>
    </source>
</evidence>
<dbReference type="HOGENOM" id="CLU_083287_18_4_6"/>
<accession>R4YPR7</accession>
<dbReference type="InterPro" id="IPR036388">
    <property type="entry name" value="WH-like_DNA-bd_sf"/>
</dbReference>
<gene>
    <name evidence="2" type="ORF">OLEAN_C10770</name>
</gene>
<dbReference type="SMART" id="SM00347">
    <property type="entry name" value="HTH_MARR"/>
    <property type="match status" value="1"/>
</dbReference>
<dbReference type="PANTHER" id="PTHR33164:SF57">
    <property type="entry name" value="MARR-FAMILY TRANSCRIPTIONAL REGULATOR"/>
    <property type="match status" value="1"/>
</dbReference>
<dbReference type="InterPro" id="IPR000835">
    <property type="entry name" value="HTH_MarR-typ"/>
</dbReference>
<evidence type="ECO:0000259" key="1">
    <source>
        <dbReference type="PROSITE" id="PS50995"/>
    </source>
</evidence>
<dbReference type="InterPro" id="IPR036390">
    <property type="entry name" value="WH_DNA-bd_sf"/>
</dbReference>
<reference evidence="2 3" key="1">
    <citation type="journal article" date="2013" name="Nat. Commun.">
        <title>Genome sequence and functional genomic analysis of the oil-degrading bacterium Oleispira antarctica.</title>
        <authorList>
            <person name="Kube M."/>
            <person name="Chernikova T.N."/>
            <person name="Al-Ramahi Y."/>
            <person name="Beloqui A."/>
            <person name="Lopez-Cortez N."/>
            <person name="Guazzaroni M.E."/>
            <person name="Heipieper H.J."/>
            <person name="Klages S."/>
            <person name="Kotsyurbenko O.R."/>
            <person name="Langer I."/>
            <person name="Nechitaylo T.Y."/>
            <person name="Lunsdorf H."/>
            <person name="Fernandez M."/>
            <person name="Juarez S."/>
            <person name="Ciordia S."/>
            <person name="Singer A."/>
            <person name="Kagan O."/>
            <person name="Egorova O."/>
            <person name="Petit P.A."/>
            <person name="Stogios P."/>
            <person name="Kim Y."/>
            <person name="Tchigvintsev A."/>
            <person name="Flick R."/>
            <person name="Denaro R."/>
            <person name="Genovese M."/>
            <person name="Albar J.P."/>
            <person name="Reva O.N."/>
            <person name="Martinez-Gomariz M."/>
            <person name="Tran H."/>
            <person name="Ferrer M."/>
            <person name="Savchenko A."/>
            <person name="Yakunin A.F."/>
            <person name="Yakimov M.M."/>
            <person name="Golyshina O.V."/>
            <person name="Reinhardt R."/>
            <person name="Golyshin P.N."/>
        </authorList>
    </citation>
    <scope>NUCLEOTIDE SEQUENCE [LARGE SCALE GENOMIC DNA]</scope>
</reference>
<dbReference type="Proteomes" id="UP000032749">
    <property type="component" value="Chromosome"/>
</dbReference>
<dbReference type="KEGG" id="oai:OLEAN_C10770"/>
<dbReference type="InterPro" id="IPR039422">
    <property type="entry name" value="MarR/SlyA-like"/>
</dbReference>
<dbReference type="PROSITE" id="PS50995">
    <property type="entry name" value="HTH_MARR_2"/>
    <property type="match status" value="1"/>
</dbReference>
<dbReference type="GO" id="GO:0003700">
    <property type="term" value="F:DNA-binding transcription factor activity"/>
    <property type="evidence" value="ECO:0007669"/>
    <property type="project" value="InterPro"/>
</dbReference>
<sequence>MKALDKRLFFLLNMAQRKLFNHVDKVCEDALDTSVTQLAALLYIVKHAGCLQKEVAKALSLNKSAVTGLIVRMEKKALLERFVSDEDARAIKLYPTPTGVQKTLELMPFIDELNSTFDEEFSDEEMQTVLKFLNFIIKKF</sequence>